<keyword evidence="3" id="KW-1185">Reference proteome</keyword>
<dbReference type="InterPro" id="IPR044861">
    <property type="entry name" value="IPNS-like_FE2OG_OXY"/>
</dbReference>
<dbReference type="AlphaFoldDB" id="A0A9R1W6X8"/>
<evidence type="ECO:0000313" key="2">
    <source>
        <dbReference type="EMBL" id="KAJ0217437.1"/>
    </source>
</evidence>
<sequence>MALNPPQLVELPPPCRFGLTIFCWRTRTKLRNSDALGLDPNHLLNVGCGEELYIFGHYYSPCPQSKLTIGTLEQTDGGFIMILQKDHIGCLKVVYEYQWADVLTKLHKW</sequence>
<organism evidence="2 3">
    <name type="scientific">Lactuca sativa</name>
    <name type="common">Garden lettuce</name>
    <dbReference type="NCBI Taxonomy" id="4236"/>
    <lineage>
        <taxon>Eukaryota</taxon>
        <taxon>Viridiplantae</taxon>
        <taxon>Streptophyta</taxon>
        <taxon>Embryophyta</taxon>
        <taxon>Tracheophyta</taxon>
        <taxon>Spermatophyta</taxon>
        <taxon>Magnoliopsida</taxon>
        <taxon>eudicotyledons</taxon>
        <taxon>Gunneridae</taxon>
        <taxon>Pentapetalae</taxon>
        <taxon>asterids</taxon>
        <taxon>campanulids</taxon>
        <taxon>Asterales</taxon>
        <taxon>Asteraceae</taxon>
        <taxon>Cichorioideae</taxon>
        <taxon>Cichorieae</taxon>
        <taxon>Lactucinae</taxon>
        <taxon>Lactuca</taxon>
    </lineage>
</organism>
<dbReference type="Pfam" id="PF03171">
    <property type="entry name" value="2OG-FeII_Oxy"/>
    <property type="match status" value="1"/>
</dbReference>
<proteinExistence type="predicted"/>
<comment type="caution">
    <text evidence="2">The sequence shown here is derived from an EMBL/GenBank/DDBJ whole genome shotgun (WGS) entry which is preliminary data.</text>
</comment>
<protein>
    <recommendedName>
        <fullName evidence="1">Isopenicillin N synthase-like Fe(2+) 2OG dioxygenase domain-containing protein</fullName>
    </recommendedName>
</protein>
<dbReference type="Gene3D" id="2.60.120.330">
    <property type="entry name" value="B-lactam Antibiotic, Isopenicillin N Synthase, Chain"/>
    <property type="match status" value="1"/>
</dbReference>
<dbReference type="EMBL" id="NBSK02000003">
    <property type="protein sequence ID" value="KAJ0217437.1"/>
    <property type="molecule type" value="Genomic_DNA"/>
</dbReference>
<reference evidence="2 3" key="1">
    <citation type="journal article" date="2017" name="Nat. Commun.">
        <title>Genome assembly with in vitro proximity ligation data and whole-genome triplication in lettuce.</title>
        <authorList>
            <person name="Reyes-Chin-Wo S."/>
            <person name="Wang Z."/>
            <person name="Yang X."/>
            <person name="Kozik A."/>
            <person name="Arikit S."/>
            <person name="Song C."/>
            <person name="Xia L."/>
            <person name="Froenicke L."/>
            <person name="Lavelle D.O."/>
            <person name="Truco M.J."/>
            <person name="Xia R."/>
            <person name="Zhu S."/>
            <person name="Xu C."/>
            <person name="Xu H."/>
            <person name="Xu X."/>
            <person name="Cox K."/>
            <person name="Korf I."/>
            <person name="Meyers B.C."/>
            <person name="Michelmore R.W."/>
        </authorList>
    </citation>
    <scope>NUCLEOTIDE SEQUENCE [LARGE SCALE GENOMIC DNA]</scope>
    <source>
        <strain evidence="3">cv. Salinas</strain>
        <tissue evidence="2">Seedlings</tissue>
    </source>
</reference>
<accession>A0A9R1W6X8</accession>
<feature type="domain" description="Isopenicillin N synthase-like Fe(2+) 2OG dioxygenase" evidence="1">
    <location>
        <begin position="55"/>
        <end position="102"/>
    </location>
</feature>
<dbReference type="SUPFAM" id="SSF51197">
    <property type="entry name" value="Clavaminate synthase-like"/>
    <property type="match status" value="1"/>
</dbReference>
<evidence type="ECO:0000313" key="3">
    <source>
        <dbReference type="Proteomes" id="UP000235145"/>
    </source>
</evidence>
<name>A0A9R1W6X8_LACSA</name>
<dbReference type="InterPro" id="IPR027443">
    <property type="entry name" value="IPNS-like_sf"/>
</dbReference>
<gene>
    <name evidence="2" type="ORF">LSAT_V11C300149670</name>
</gene>
<dbReference type="Proteomes" id="UP000235145">
    <property type="component" value="Unassembled WGS sequence"/>
</dbReference>
<evidence type="ECO:0000259" key="1">
    <source>
        <dbReference type="Pfam" id="PF03171"/>
    </source>
</evidence>